<keyword evidence="2" id="KW-1185">Reference proteome</keyword>
<dbReference type="OrthoDB" id="5100145at2759"/>
<accession>A0A8H5YDS3</accession>
<comment type="caution">
    <text evidence="1">The sequence shown here is derived from an EMBL/GenBank/DDBJ whole genome shotgun (WGS) entry which is preliminary data.</text>
</comment>
<gene>
    <name evidence="1" type="ORF">FMUND_10041</name>
</gene>
<dbReference type="AlphaFoldDB" id="A0A8H5YDS3"/>
<evidence type="ECO:0000313" key="1">
    <source>
        <dbReference type="EMBL" id="KAF5709551.1"/>
    </source>
</evidence>
<sequence>MRMNDRALVEVDGLLAAFIYLDHTEASLQGNLTCTNSICHHATATPVYNTENAQSLPIDGAIRAPDLAWASARAVRDEMQMLWDTVYEDAKGLIYAGVFAYRNTLTSLRPNDLARIFALCSLSYVAHRLLHARGRLLQDGFLTGIHVWRDSIEDEDERRAFNQLTSHLWSKGQNRRSSKNLKSEEPSHYFTRTLQHDESTSFSSVKHCVSPFVQQSSAKYTQQAQQHPDPQGTPWNFDLPCESDSLSLFLANGESTNDVNAWAHGLESFTDMAIDTQRMFNAEPYTESGIWSDLSSISSLDLYMPDMLGFRTPGSPVALPLNHSRLDTNPLHEPGDRSLVGITTSANSLQTTSVHLAIREFIHDNGQFWFQLAGRGLVSKDIASCRSWCQERWGQKKHIRTSYVQKLLSARRTQDKTSSGIISIVDTFVDWGFLQSIENIEFYMEVLADLLFDDKTSCREFIDWIRASSKEKLHQCPDSFQELAQRP</sequence>
<reference evidence="1 2" key="1">
    <citation type="submission" date="2020-05" db="EMBL/GenBank/DDBJ databases">
        <title>Identification and distribution of gene clusters putatively required for synthesis of sphingolipid metabolism inhibitors in phylogenetically diverse species of the filamentous fungus Fusarium.</title>
        <authorList>
            <person name="Kim H.-S."/>
            <person name="Busman M."/>
            <person name="Brown D.W."/>
            <person name="Divon H."/>
            <person name="Uhlig S."/>
            <person name="Proctor R.H."/>
        </authorList>
    </citation>
    <scope>NUCLEOTIDE SEQUENCE [LARGE SCALE GENOMIC DNA]</scope>
    <source>
        <strain evidence="1 2">NRRL 66235</strain>
    </source>
</reference>
<organism evidence="1 2">
    <name type="scientific">Fusarium mundagurra</name>
    <dbReference type="NCBI Taxonomy" id="1567541"/>
    <lineage>
        <taxon>Eukaryota</taxon>
        <taxon>Fungi</taxon>
        <taxon>Dikarya</taxon>
        <taxon>Ascomycota</taxon>
        <taxon>Pezizomycotina</taxon>
        <taxon>Sordariomycetes</taxon>
        <taxon>Hypocreomycetidae</taxon>
        <taxon>Hypocreales</taxon>
        <taxon>Nectriaceae</taxon>
        <taxon>Fusarium</taxon>
        <taxon>Fusarium fujikuroi species complex</taxon>
    </lineage>
</organism>
<name>A0A8H5YDS3_9HYPO</name>
<proteinExistence type="predicted"/>
<dbReference type="Proteomes" id="UP000544331">
    <property type="component" value="Unassembled WGS sequence"/>
</dbReference>
<evidence type="ECO:0000313" key="2">
    <source>
        <dbReference type="Proteomes" id="UP000544331"/>
    </source>
</evidence>
<protein>
    <submittedName>
        <fullName evidence="1">Uncharacterized protein</fullName>
    </submittedName>
</protein>
<dbReference type="EMBL" id="JAAOAN010000356">
    <property type="protein sequence ID" value="KAF5709551.1"/>
    <property type="molecule type" value="Genomic_DNA"/>
</dbReference>